<feature type="compositionally biased region" description="Pro residues" evidence="1">
    <location>
        <begin position="267"/>
        <end position="276"/>
    </location>
</feature>
<feature type="region of interest" description="Disordered" evidence="1">
    <location>
        <begin position="222"/>
        <end position="316"/>
    </location>
</feature>
<feature type="region of interest" description="Disordered" evidence="1">
    <location>
        <begin position="570"/>
        <end position="788"/>
    </location>
</feature>
<feature type="transmembrane region" description="Helical" evidence="2">
    <location>
        <begin position="1158"/>
        <end position="1184"/>
    </location>
</feature>
<feature type="compositionally biased region" description="Gly residues" evidence="1">
    <location>
        <begin position="898"/>
        <end position="910"/>
    </location>
</feature>
<feature type="region of interest" description="Disordered" evidence="1">
    <location>
        <begin position="810"/>
        <end position="947"/>
    </location>
</feature>
<feature type="compositionally biased region" description="Low complexity" evidence="1">
    <location>
        <begin position="277"/>
        <end position="294"/>
    </location>
</feature>
<feature type="compositionally biased region" description="Gly residues" evidence="1">
    <location>
        <begin position="869"/>
        <end position="883"/>
    </location>
</feature>
<dbReference type="OMA" id="RANEWAS"/>
<feature type="compositionally biased region" description="Pro residues" evidence="1">
    <location>
        <begin position="642"/>
        <end position="652"/>
    </location>
</feature>
<evidence type="ECO:0000256" key="2">
    <source>
        <dbReference type="SAM" id="Phobius"/>
    </source>
</evidence>
<feature type="region of interest" description="Disordered" evidence="1">
    <location>
        <begin position="109"/>
        <end position="131"/>
    </location>
</feature>
<keyword evidence="2" id="KW-0812">Transmembrane</keyword>
<feature type="compositionally biased region" description="Gly residues" evidence="1">
    <location>
        <begin position="629"/>
        <end position="641"/>
    </location>
</feature>
<feature type="compositionally biased region" description="Gly residues" evidence="1">
    <location>
        <begin position="295"/>
        <end position="310"/>
    </location>
</feature>
<feature type="compositionally biased region" description="Basic and acidic residues" evidence="1">
    <location>
        <begin position="737"/>
        <end position="752"/>
    </location>
</feature>
<feature type="transmembrane region" description="Helical" evidence="2">
    <location>
        <begin position="1012"/>
        <end position="1029"/>
    </location>
</feature>
<feature type="transmembrane region" description="Helical" evidence="2">
    <location>
        <begin position="1204"/>
        <end position="1227"/>
    </location>
</feature>
<keyword evidence="2" id="KW-1133">Transmembrane helix</keyword>
<feature type="compositionally biased region" description="Polar residues" evidence="1">
    <location>
        <begin position="724"/>
        <end position="734"/>
    </location>
</feature>
<feature type="compositionally biased region" description="Polar residues" evidence="1">
    <location>
        <begin position="767"/>
        <end position="788"/>
    </location>
</feature>
<dbReference type="AlphaFoldDB" id="A0A0D9QJB3"/>
<evidence type="ECO:0000256" key="1">
    <source>
        <dbReference type="SAM" id="MobiDB-lite"/>
    </source>
</evidence>
<dbReference type="GeneID" id="24268658"/>
<evidence type="ECO:0008006" key="5">
    <source>
        <dbReference type="Google" id="ProtNLM"/>
    </source>
</evidence>
<reference evidence="3 4" key="1">
    <citation type="submission" date="2014-03" db="EMBL/GenBank/DDBJ databases">
        <title>The Genome Sequence of Plasmodium fragile nilgiri.</title>
        <authorList>
            <consortium name="The Broad Institute Genomics Platform"/>
            <consortium name="The Broad Institute Genome Sequencing Center for Infectious Disease"/>
            <person name="Neafsey D."/>
            <person name="Duraisingh M."/>
            <person name="Young S.K."/>
            <person name="Zeng Q."/>
            <person name="Gargeya S."/>
            <person name="Abouelleil A."/>
            <person name="Alvarado L."/>
            <person name="Chapman S.B."/>
            <person name="Gainer-Dewar J."/>
            <person name="Goldberg J."/>
            <person name="Griggs A."/>
            <person name="Gujja S."/>
            <person name="Hansen M."/>
            <person name="Howarth C."/>
            <person name="Imamovic A."/>
            <person name="Larimer J."/>
            <person name="Pearson M."/>
            <person name="Poon T.W."/>
            <person name="Priest M."/>
            <person name="Roberts A."/>
            <person name="Saif S."/>
            <person name="Shea T."/>
            <person name="Sykes S."/>
            <person name="Wortman J."/>
            <person name="Nusbaum C."/>
            <person name="Birren B."/>
        </authorList>
    </citation>
    <scope>NUCLEOTIDE SEQUENCE [LARGE SCALE GENOMIC DNA]</scope>
    <source>
        <strain evidence="4">nilgiri</strain>
    </source>
</reference>
<organism evidence="3 4">
    <name type="scientific">Plasmodium fragile</name>
    <dbReference type="NCBI Taxonomy" id="5857"/>
    <lineage>
        <taxon>Eukaryota</taxon>
        <taxon>Sar</taxon>
        <taxon>Alveolata</taxon>
        <taxon>Apicomplexa</taxon>
        <taxon>Aconoidasida</taxon>
        <taxon>Haemosporida</taxon>
        <taxon>Plasmodiidae</taxon>
        <taxon>Plasmodium</taxon>
        <taxon>Plasmodium (Plasmodium)</taxon>
    </lineage>
</organism>
<sequence length="1256" mass="131525">MESEHDDSMIQTLCGAYDDDEEQGQRLDAKNIAICHLTLKALCFKHGIKLGASGENPETVNTGADGIMPYMKCILTNIFMKRILGRKCVEAAGGKQAFRAAQALMTAQSATPRNTTCEGKDLQSGDSSQNPDTWTLMEIMGRWFDRNTTGLKDGNVGALGEGCMVAREKTNGRKDDQLGELKEKVRKQMEEVGQDMAMKIATILPQVKTCTTTECVKSIIEQEKQKDSVSTAPKGKGDGQSGPPPGKPAPAKPAPPPVTGAGEQPHKPAPAKPAPVKPVAATPGPAVTPGATASSGGGGKAGKGAAGGGKENGKTVKAAKGDNCEWMSIQQDKTRHTQELQQLHTVLGAFAQHMQTHEQLVDAYGANCDNSGWNDFDDAKTHHTGQTVADMIRCRLMSSALWFANKEDPDKQGQDEMANRFRCEVANVFGYMLKNQYCKKEGWKRGVEYAWKALQEMGKDVDGKKGLTGPVMAGRCTQCGYVGSMTKLGIINGDIAQWLVDQGIMREIAQIQQQMPCHKDWKKYKKEKGGTDNKVIENDKIPEVTAIEKKVVEETEKVIEKVKDKIDQEIANGKAQSTHGTKPVAGGGGDQKGEKPSAPSAAGTSGTGTSSGQPRSDSSAGEGQPAAGGTAGEGPGQGPGPGQQPPPPPPNNEPSGKGPTEETTQQSSTDTQGEDECQDDNSDTKASGIETHANSLVTVARGTHTYEGQQPSCATLKALEDNQHAATSPNPSSGTGEGKKTDATDADGKELPTVDTAGSEPHGAPAQDNTSVQDGTSKPANGGASTSYANVQAGNIYGDIFIGASIIPESERQGSSVPHHGRAPGNSVVDAGNDDPPPLNPPKPKPNPNPDQTGSSGTPTETRTPADGVSGGEGKGGGGGGSPSSGPGSTGHQNPGSSGTGTGSTGGEGTGDFCKVDAKNSKGDGTCAKESSSSNSSSTSPPDPFSDCSTKDCKFGLDPDVGLNIKDAAGGFMPPIPADGTLSSSGDNQGGKDDGYAVPDLTADVLTATTPVLFFLSAVIVALLGYSLWKNGGNKGGASAIHYELLGYTEGKASTLGTSSANVTSQFDTVDATRVGSTTVTLSDGTDVGKRGQRNFYDGQSTGAPKNRLFDSMCKNLKPGAPLKKPQHKNKTAPDITARNSCRRGLKKLTRCKMGRRAWLGLVVVSTVLYSSFISIMPHVMSIIMQEGQILNLSFWMGLYGGPILITVIYSCVLLCFCCSKTGKCLLDKIWKKKKKKEAPTETDNNIGVNKESNKT</sequence>
<feature type="region of interest" description="Disordered" evidence="1">
    <location>
        <begin position="972"/>
        <end position="993"/>
    </location>
</feature>
<feature type="compositionally biased region" description="Low complexity" evidence="1">
    <location>
        <begin position="653"/>
        <end position="671"/>
    </location>
</feature>
<feature type="compositionally biased region" description="Acidic residues" evidence="1">
    <location>
        <begin position="672"/>
        <end position="681"/>
    </location>
</feature>
<keyword evidence="2" id="KW-0472">Membrane</keyword>
<dbReference type="Proteomes" id="UP000054561">
    <property type="component" value="Unassembled WGS sequence"/>
</dbReference>
<feature type="compositionally biased region" description="Pro residues" evidence="1">
    <location>
        <begin position="242"/>
        <end position="258"/>
    </location>
</feature>
<gene>
    <name evidence="3" type="ORF">AK88_03344</name>
</gene>
<evidence type="ECO:0000313" key="4">
    <source>
        <dbReference type="Proteomes" id="UP000054561"/>
    </source>
</evidence>
<name>A0A0D9QJB3_PLAFR</name>
<feature type="compositionally biased region" description="Low complexity" evidence="1">
    <location>
        <begin position="931"/>
        <end position="947"/>
    </location>
</feature>
<feature type="compositionally biased region" description="Polar residues" evidence="1">
    <location>
        <begin position="852"/>
        <end position="863"/>
    </location>
</feature>
<dbReference type="EMBL" id="KQ001681">
    <property type="protein sequence ID" value="KJP87058.1"/>
    <property type="molecule type" value="Genomic_DNA"/>
</dbReference>
<feature type="compositionally biased region" description="Pro residues" evidence="1">
    <location>
        <begin position="835"/>
        <end position="849"/>
    </location>
</feature>
<dbReference type="VEuPathDB" id="PlasmoDB:AK88_03344"/>
<protein>
    <recommendedName>
        <fullName evidence="5">Schizont-infected cell agglutination extracellular alpha domain-containing protein</fullName>
    </recommendedName>
</protein>
<keyword evidence="4" id="KW-1185">Reference proteome</keyword>
<proteinExistence type="predicted"/>
<accession>A0A0D9QJB3</accession>
<dbReference type="RefSeq" id="XP_012336384.1">
    <property type="nucleotide sequence ID" value="XM_012480961.1"/>
</dbReference>
<feature type="region of interest" description="Disordered" evidence="1">
    <location>
        <begin position="1234"/>
        <end position="1256"/>
    </location>
</feature>
<evidence type="ECO:0000313" key="3">
    <source>
        <dbReference type="EMBL" id="KJP87058.1"/>
    </source>
</evidence>
<feature type="compositionally biased region" description="Low complexity" evidence="1">
    <location>
        <begin position="596"/>
        <end position="612"/>
    </location>
</feature>